<dbReference type="AlphaFoldDB" id="A0ABD4Q9H5"/>
<dbReference type="InterPro" id="IPR007235">
    <property type="entry name" value="Glyco_trans_28_C"/>
</dbReference>
<protein>
    <submittedName>
        <fullName evidence="3">UDP-N-acetylglucosamine--N-acetylmuramyl-(Pentapeptide) pyrophosphoryl-undecaprenol N-acetylglucosamine transferase</fullName>
    </submittedName>
</protein>
<dbReference type="PANTHER" id="PTHR21015">
    <property type="entry name" value="UDP-N-ACETYLGLUCOSAMINE--N-ACETYLMURAMYL-(PENTAPEPTIDE) PYROPHOSPHORYL-UNDECAPRENOL N-ACETYLGLUCOSAMINE TRANSFERASE 1"/>
    <property type="match status" value="1"/>
</dbReference>
<proteinExistence type="predicted"/>
<keyword evidence="1 3" id="KW-0808">Transferase</keyword>
<comment type="caution">
    <text evidence="3">The sequence shown here is derived from an EMBL/GenBank/DDBJ whole genome shotgun (WGS) entry which is preliminary data.</text>
</comment>
<dbReference type="Gene3D" id="3.40.50.2000">
    <property type="entry name" value="Glycogen Phosphorylase B"/>
    <property type="match status" value="1"/>
</dbReference>
<feature type="domain" description="Glycosyl transferase family 28 C-terminal" evidence="2">
    <location>
        <begin position="2"/>
        <end position="78"/>
    </location>
</feature>
<dbReference type="Proteomes" id="UP000671119">
    <property type="component" value="Unassembled WGS sequence"/>
</dbReference>
<sequence length="87" mass="8894">VIGRPAILVPLPGALDQDQANNAKVLAEAGAGWLVPQAELTPGDLADRLTGLLCTPTQLAPMAEAARAQGRADAVKRLAELVESVAS</sequence>
<gene>
    <name evidence="3" type="ORF">J8J21_21280</name>
</gene>
<dbReference type="RefSeq" id="WP_272875356.1">
    <property type="nucleotide sequence ID" value="NZ_JAGIZI010000285.1"/>
</dbReference>
<name>A0ABD4Q9H5_MYCTX</name>
<feature type="non-terminal residue" evidence="3">
    <location>
        <position position="1"/>
    </location>
</feature>
<dbReference type="GO" id="GO:0016740">
    <property type="term" value="F:transferase activity"/>
    <property type="evidence" value="ECO:0007669"/>
    <property type="project" value="UniProtKB-KW"/>
</dbReference>
<evidence type="ECO:0000259" key="2">
    <source>
        <dbReference type="Pfam" id="PF04101"/>
    </source>
</evidence>
<evidence type="ECO:0000256" key="1">
    <source>
        <dbReference type="ARBA" id="ARBA00022679"/>
    </source>
</evidence>
<dbReference type="EMBL" id="JAGIZI010000285">
    <property type="protein sequence ID" value="MBP0685579.1"/>
    <property type="molecule type" value="Genomic_DNA"/>
</dbReference>
<evidence type="ECO:0000313" key="3">
    <source>
        <dbReference type="EMBL" id="MBP0685579.1"/>
    </source>
</evidence>
<accession>A0ABD4Q9H5</accession>
<reference evidence="3 4" key="1">
    <citation type="submission" date="2021-03" db="EMBL/GenBank/DDBJ databases">
        <title>Whole Genome Sequencing of Mycobacterium tuberculosis clinical isolates from Arunachal Pradesh, India.</title>
        <authorList>
            <person name="Singh S."/>
            <person name="Mudliar S.R."/>
            <person name="Kulsum U."/>
            <person name="Rufai S.B."/>
            <person name="Singh P.K."/>
            <person name="Umpo M."/>
            <person name="Nyori M."/>
        </authorList>
    </citation>
    <scope>NUCLEOTIDE SEQUENCE [LARGE SCALE GENOMIC DNA]</scope>
    <source>
        <strain evidence="3 4">OMICS/BPL/0142/20/SP</strain>
    </source>
</reference>
<dbReference type="Pfam" id="PF04101">
    <property type="entry name" value="Glyco_tran_28_C"/>
    <property type="match status" value="1"/>
</dbReference>
<evidence type="ECO:0000313" key="4">
    <source>
        <dbReference type="Proteomes" id="UP000671119"/>
    </source>
</evidence>
<organism evidence="3 4">
    <name type="scientific">Mycobacterium tuberculosis</name>
    <dbReference type="NCBI Taxonomy" id="1773"/>
    <lineage>
        <taxon>Bacteria</taxon>
        <taxon>Bacillati</taxon>
        <taxon>Actinomycetota</taxon>
        <taxon>Actinomycetes</taxon>
        <taxon>Mycobacteriales</taxon>
        <taxon>Mycobacteriaceae</taxon>
        <taxon>Mycobacterium</taxon>
        <taxon>Mycobacterium tuberculosis complex</taxon>
    </lineage>
</organism>
<dbReference type="PANTHER" id="PTHR21015:SF22">
    <property type="entry name" value="GLYCOSYLTRANSFERASE"/>
    <property type="match status" value="1"/>
</dbReference>
<dbReference type="SUPFAM" id="SSF53756">
    <property type="entry name" value="UDP-Glycosyltransferase/glycogen phosphorylase"/>
    <property type="match status" value="1"/>
</dbReference>